<dbReference type="Pfam" id="PF08240">
    <property type="entry name" value="ADH_N"/>
    <property type="match status" value="1"/>
</dbReference>
<protein>
    <recommendedName>
        <fullName evidence="2">Alcohol dehydrogenase-like N-terminal domain-containing protein</fullName>
    </recommendedName>
</protein>
<gene>
    <name evidence="3" type="ORF">QQZ08_000511</name>
</gene>
<dbReference type="Gene3D" id="3.90.180.10">
    <property type="entry name" value="Medium-chain alcohol dehydrogenases, catalytic domain"/>
    <property type="match status" value="1"/>
</dbReference>
<evidence type="ECO:0000259" key="2">
    <source>
        <dbReference type="Pfam" id="PF08240"/>
    </source>
</evidence>
<sequence>MPITLGHEVAGIMAKLGTDVTGFNLGDRIAVSQVRHPVEERDWPLGLGLGFDGGYAQ</sequence>
<evidence type="ECO:0000313" key="4">
    <source>
        <dbReference type="Proteomes" id="UP001498421"/>
    </source>
</evidence>
<dbReference type="InterPro" id="IPR013154">
    <property type="entry name" value="ADH-like_N"/>
</dbReference>
<accession>A0ABR1IK23</accession>
<organism evidence="3 4">
    <name type="scientific">Neonectria magnoliae</name>
    <dbReference type="NCBI Taxonomy" id="2732573"/>
    <lineage>
        <taxon>Eukaryota</taxon>
        <taxon>Fungi</taxon>
        <taxon>Dikarya</taxon>
        <taxon>Ascomycota</taxon>
        <taxon>Pezizomycotina</taxon>
        <taxon>Sordariomycetes</taxon>
        <taxon>Hypocreomycetidae</taxon>
        <taxon>Hypocreales</taxon>
        <taxon>Nectriaceae</taxon>
        <taxon>Neonectria</taxon>
    </lineage>
</organism>
<comment type="caution">
    <text evidence="3">The sequence shown here is derived from an EMBL/GenBank/DDBJ whole genome shotgun (WGS) entry which is preliminary data.</text>
</comment>
<dbReference type="EMBL" id="JAZAVK010000002">
    <property type="protein sequence ID" value="KAK7433038.1"/>
    <property type="molecule type" value="Genomic_DNA"/>
</dbReference>
<name>A0ABR1IK23_9HYPO</name>
<dbReference type="InterPro" id="IPR002328">
    <property type="entry name" value="ADH_Zn_CS"/>
</dbReference>
<dbReference type="SUPFAM" id="SSF50129">
    <property type="entry name" value="GroES-like"/>
    <property type="match status" value="1"/>
</dbReference>
<dbReference type="InterPro" id="IPR011032">
    <property type="entry name" value="GroES-like_sf"/>
</dbReference>
<keyword evidence="4" id="KW-1185">Reference proteome</keyword>
<dbReference type="Proteomes" id="UP001498421">
    <property type="component" value="Unassembled WGS sequence"/>
</dbReference>
<keyword evidence="1" id="KW-0560">Oxidoreductase</keyword>
<proteinExistence type="predicted"/>
<reference evidence="3 4" key="1">
    <citation type="journal article" date="2025" name="Microbiol. Resour. Announc.">
        <title>Draft genome sequences for Neonectria magnoliae and Neonectria punicea, canker pathogens of Liriodendron tulipifera and Acer saccharum in West Virginia.</title>
        <authorList>
            <person name="Petronek H.M."/>
            <person name="Kasson M.T."/>
            <person name="Metheny A.M."/>
            <person name="Stauder C.M."/>
            <person name="Lovett B."/>
            <person name="Lynch S.C."/>
            <person name="Garnas J.R."/>
            <person name="Kasson L.R."/>
            <person name="Stajich J.E."/>
        </authorList>
    </citation>
    <scope>NUCLEOTIDE SEQUENCE [LARGE SCALE GENOMIC DNA]</scope>
    <source>
        <strain evidence="3 4">NRRL 64651</strain>
    </source>
</reference>
<evidence type="ECO:0000256" key="1">
    <source>
        <dbReference type="ARBA" id="ARBA00023002"/>
    </source>
</evidence>
<feature type="domain" description="Alcohol dehydrogenase-like N-terminal" evidence="2">
    <location>
        <begin position="1"/>
        <end position="57"/>
    </location>
</feature>
<evidence type="ECO:0000313" key="3">
    <source>
        <dbReference type="EMBL" id="KAK7433038.1"/>
    </source>
</evidence>
<dbReference type="PROSITE" id="PS00059">
    <property type="entry name" value="ADH_ZINC"/>
    <property type="match status" value="1"/>
</dbReference>